<dbReference type="InterPro" id="IPR013656">
    <property type="entry name" value="PAS_4"/>
</dbReference>
<dbReference type="STRING" id="697329.Rumal_2382"/>
<dbReference type="Pfam" id="PF08448">
    <property type="entry name" value="PAS_4"/>
    <property type="match status" value="1"/>
</dbReference>
<protein>
    <submittedName>
        <fullName evidence="3">PAS fold-4 domain protein</fullName>
    </submittedName>
</protein>
<sequence>MYYSAIGLLAVLVLCIVNLDILRDPRVYDKPAWYVYRRFLFAVLVYYVTDILWGILDYKKLSGALFVDTTVYFIAMAAGLTFWAEYTVAYLHENSRFGRFLVHTGRILAGLILAVTIVNIFTPVLFTVDSECTYIALPVRYVLLVSQIVFLLIISLHALSSMISSGADSENRVRFRILASFGMIMACCLFVQLLFPLLPVYSIAYMLGTCLLHSFVANDEKEEYKRGMEEAEKISELKDRFFSLLDNMPGMTFTKDAETGKYLACNKAFADYAHKSSTDLVIGLTDAQIFDAQTAEYFVETDKLALSMSKPYIYYEDVPDALGNPRQLQTTKLKYKDTQGRYCVLGMCQDITDLVSIRHEQAMTKEAYEKAVSTGLMYNRIAQTLARDYEKIFYIDTDSEEFREYVKREGDSTLSEVRHGWHFFSDCKAELSEDVCPDDRDAFLTALNRKKLMKELSLRQTFTFTYRRLIQDRPVYFSMKISRMAKDEHFIVIGFMDIDQLTREAKARSGKLSDTQA</sequence>
<dbReference type="EMBL" id="CP002403">
    <property type="protein sequence ID" value="ADU22862.1"/>
    <property type="molecule type" value="Genomic_DNA"/>
</dbReference>
<dbReference type="Proteomes" id="UP000006919">
    <property type="component" value="Chromosome"/>
</dbReference>
<dbReference type="HOGENOM" id="CLU_526648_0_0_9"/>
<feature type="transmembrane region" description="Helical" evidence="1">
    <location>
        <begin position="175"/>
        <end position="195"/>
    </location>
</feature>
<feature type="transmembrane region" description="Helical" evidence="1">
    <location>
        <begin position="6"/>
        <end position="23"/>
    </location>
</feature>
<dbReference type="SUPFAM" id="SSF55785">
    <property type="entry name" value="PYP-like sensor domain (PAS domain)"/>
    <property type="match status" value="1"/>
</dbReference>
<dbReference type="eggNOG" id="COG0834">
    <property type="taxonomic scope" value="Bacteria"/>
</dbReference>
<keyword evidence="1" id="KW-0812">Transmembrane</keyword>
<feature type="transmembrane region" description="Helical" evidence="1">
    <location>
        <begin position="62"/>
        <end position="86"/>
    </location>
</feature>
<evidence type="ECO:0000313" key="3">
    <source>
        <dbReference type="EMBL" id="ADU22862.1"/>
    </source>
</evidence>
<dbReference type="Gene3D" id="3.30.450.20">
    <property type="entry name" value="PAS domain"/>
    <property type="match status" value="1"/>
</dbReference>
<keyword evidence="1" id="KW-1133">Transmembrane helix</keyword>
<name>E6UDH9_RUMA7</name>
<dbReference type="eggNOG" id="COG2199">
    <property type="taxonomic scope" value="Bacteria"/>
</dbReference>
<gene>
    <name evidence="3" type="ordered locus">Rumal_2382</name>
</gene>
<organism evidence="3 4">
    <name type="scientific">Ruminococcus albus (strain ATCC 27210 / DSM 20455 / JCM 14654 / NCDO 2250 / 7)</name>
    <dbReference type="NCBI Taxonomy" id="697329"/>
    <lineage>
        <taxon>Bacteria</taxon>
        <taxon>Bacillati</taxon>
        <taxon>Bacillota</taxon>
        <taxon>Clostridia</taxon>
        <taxon>Eubacteriales</taxon>
        <taxon>Oscillospiraceae</taxon>
        <taxon>Ruminococcus</taxon>
    </lineage>
</organism>
<dbReference type="AlphaFoldDB" id="E6UDH9"/>
<proteinExistence type="predicted"/>
<dbReference type="OrthoDB" id="9811620at2"/>
<dbReference type="InterPro" id="IPR035965">
    <property type="entry name" value="PAS-like_dom_sf"/>
</dbReference>
<feature type="transmembrane region" description="Helical" evidence="1">
    <location>
        <begin position="35"/>
        <end position="56"/>
    </location>
</feature>
<accession>E6UDH9</accession>
<feature type="transmembrane region" description="Helical" evidence="1">
    <location>
        <begin position="140"/>
        <end position="163"/>
    </location>
</feature>
<feature type="transmembrane region" description="Helical" evidence="1">
    <location>
        <begin position="107"/>
        <end position="128"/>
    </location>
</feature>
<reference evidence="3 4" key="1">
    <citation type="journal article" date="2011" name="J. Bacteriol.">
        <title>Complete genome of the cellulolytic ruminal bacterium Ruminococcus albus 7.</title>
        <authorList>
            <person name="Suen G."/>
            <person name="Stevenson D.M."/>
            <person name="Bruce D.C."/>
            <person name="Chertkov O."/>
            <person name="Copeland A."/>
            <person name="Cheng J.F."/>
            <person name="Detter C."/>
            <person name="Detter J.C."/>
            <person name="Goodwin L.A."/>
            <person name="Han C.S."/>
            <person name="Hauser L.J."/>
            <person name="Ivanova N.N."/>
            <person name="Kyrpides N.C."/>
            <person name="Land M.L."/>
            <person name="Lapidus A."/>
            <person name="Lucas S."/>
            <person name="Ovchinnikova G."/>
            <person name="Pitluck S."/>
            <person name="Tapia R."/>
            <person name="Woyke T."/>
            <person name="Boyum J."/>
            <person name="Mead D."/>
            <person name="Weimer P.J."/>
        </authorList>
    </citation>
    <scope>NUCLEOTIDE SEQUENCE [LARGE SCALE GENOMIC DNA]</scope>
    <source>
        <strain evidence="4">ATCC 27210 / DSM 20455 / JCM 14654 / NCDO 2250 / 7</strain>
    </source>
</reference>
<dbReference type="RefSeq" id="WP_013498997.1">
    <property type="nucleotide sequence ID" value="NC_014833.1"/>
</dbReference>
<dbReference type="KEGG" id="ral:Rumal_2382"/>
<evidence type="ECO:0000259" key="2">
    <source>
        <dbReference type="Pfam" id="PF08448"/>
    </source>
</evidence>
<evidence type="ECO:0000313" key="4">
    <source>
        <dbReference type="Proteomes" id="UP000006919"/>
    </source>
</evidence>
<feature type="domain" description="PAS fold-4" evidence="2">
    <location>
        <begin position="245"/>
        <end position="354"/>
    </location>
</feature>
<evidence type="ECO:0000256" key="1">
    <source>
        <dbReference type="SAM" id="Phobius"/>
    </source>
</evidence>
<keyword evidence="1" id="KW-0472">Membrane</keyword>